<keyword evidence="2" id="KW-1133">Transmembrane helix</keyword>
<keyword evidence="3" id="KW-0732">Signal</keyword>
<feature type="region of interest" description="Disordered" evidence="1">
    <location>
        <begin position="41"/>
        <end position="73"/>
    </location>
</feature>
<feature type="signal peptide" evidence="3">
    <location>
        <begin position="1"/>
        <end position="30"/>
    </location>
</feature>
<evidence type="ECO:0000256" key="2">
    <source>
        <dbReference type="SAM" id="Phobius"/>
    </source>
</evidence>
<evidence type="ECO:0000313" key="5">
    <source>
        <dbReference type="Proteomes" id="UP000183410"/>
    </source>
</evidence>
<feature type="compositionally biased region" description="Polar residues" evidence="1">
    <location>
        <begin position="41"/>
        <end position="54"/>
    </location>
</feature>
<evidence type="ECO:0000313" key="4">
    <source>
        <dbReference type="EMBL" id="SFE18711.1"/>
    </source>
</evidence>
<proteinExistence type="predicted"/>
<feature type="chain" id="PRO_5038463516" description="LPXTG cell wall anchor domain-containing protein" evidence="3">
    <location>
        <begin position="31"/>
        <end position="107"/>
    </location>
</feature>
<reference evidence="5" key="1">
    <citation type="submission" date="2016-10" db="EMBL/GenBank/DDBJ databases">
        <authorList>
            <person name="Varghese N."/>
            <person name="Submissions S."/>
        </authorList>
    </citation>
    <scope>NUCLEOTIDE SEQUENCE [LARGE SCALE GENOMIC DNA]</scope>
    <source>
        <strain evidence="5">CGMCC 1.10223</strain>
    </source>
</reference>
<organism evidence="4 5">
    <name type="scientific">Paenibacillus algorifonticola</name>
    <dbReference type="NCBI Taxonomy" id="684063"/>
    <lineage>
        <taxon>Bacteria</taxon>
        <taxon>Bacillati</taxon>
        <taxon>Bacillota</taxon>
        <taxon>Bacilli</taxon>
        <taxon>Bacillales</taxon>
        <taxon>Paenibacillaceae</taxon>
        <taxon>Paenibacillus</taxon>
    </lineage>
</organism>
<dbReference type="AlphaFoldDB" id="A0A1I1YGR4"/>
<dbReference type="RefSeq" id="WP_046233150.1">
    <property type="nucleotide sequence ID" value="NZ_FONN01000001.1"/>
</dbReference>
<keyword evidence="2" id="KW-0472">Membrane</keyword>
<accession>A0A1I1YGR4</accession>
<evidence type="ECO:0000256" key="1">
    <source>
        <dbReference type="SAM" id="MobiDB-lite"/>
    </source>
</evidence>
<dbReference type="Proteomes" id="UP000183410">
    <property type="component" value="Unassembled WGS sequence"/>
</dbReference>
<evidence type="ECO:0000256" key="3">
    <source>
        <dbReference type="SAM" id="SignalP"/>
    </source>
</evidence>
<keyword evidence="5" id="KW-1185">Reference proteome</keyword>
<evidence type="ECO:0008006" key="6">
    <source>
        <dbReference type="Google" id="ProtNLM"/>
    </source>
</evidence>
<sequence>MRKRFLSLTFMVVLFIGISLWSSAWLSVSAADVCTPANSEQQTNAATTPTSGANCNEHAGHGTTDPGATAPGDQLNDEQAGWLLTGIIALFLVIVVIWRRLVFKSKR</sequence>
<keyword evidence="2" id="KW-0812">Transmembrane</keyword>
<gene>
    <name evidence="4" type="ORF">SAMN04487969_101539</name>
</gene>
<dbReference type="OrthoDB" id="9918823at2"/>
<protein>
    <recommendedName>
        <fullName evidence="6">LPXTG cell wall anchor domain-containing protein</fullName>
    </recommendedName>
</protein>
<dbReference type="EMBL" id="FONN01000001">
    <property type="protein sequence ID" value="SFE18711.1"/>
    <property type="molecule type" value="Genomic_DNA"/>
</dbReference>
<feature type="transmembrane region" description="Helical" evidence="2">
    <location>
        <begin position="80"/>
        <end position="98"/>
    </location>
</feature>
<name>A0A1I1YGR4_9BACL</name>